<dbReference type="EMBL" id="JARQWQ010000038">
    <property type="protein sequence ID" value="KAK2559938.1"/>
    <property type="molecule type" value="Genomic_DNA"/>
</dbReference>
<organism evidence="1 2">
    <name type="scientific">Acropora cervicornis</name>
    <name type="common">Staghorn coral</name>
    <dbReference type="NCBI Taxonomy" id="6130"/>
    <lineage>
        <taxon>Eukaryota</taxon>
        <taxon>Metazoa</taxon>
        <taxon>Cnidaria</taxon>
        <taxon>Anthozoa</taxon>
        <taxon>Hexacorallia</taxon>
        <taxon>Scleractinia</taxon>
        <taxon>Astrocoeniina</taxon>
        <taxon>Acroporidae</taxon>
        <taxon>Acropora</taxon>
    </lineage>
</organism>
<keyword evidence="2" id="KW-1185">Reference proteome</keyword>
<sequence>MLYNERRDDCSGFLEEWISKNKGTFQHLRDAMADRKINYVIATVVSYTTQGLRNSAKDLDNIMKYMKQDGTSYRQICDLQGFFMKTGGFKIKDVPNIQMNMSLTQRCHSDEPNKPQTASDLKDLKQMSEAFKKY</sequence>
<comment type="caution">
    <text evidence="1">The sequence shown here is derived from an EMBL/GenBank/DDBJ whole genome shotgun (WGS) entry which is preliminary data.</text>
</comment>
<name>A0AAD9V3J5_ACRCE</name>
<dbReference type="AlphaFoldDB" id="A0AAD9V3J5"/>
<gene>
    <name evidence="1" type="ORF">P5673_017516</name>
</gene>
<reference evidence="1" key="1">
    <citation type="journal article" date="2023" name="G3 (Bethesda)">
        <title>Whole genome assembly and annotation of the endangered Caribbean coral Acropora cervicornis.</title>
        <authorList>
            <person name="Selwyn J.D."/>
            <person name="Vollmer S.V."/>
        </authorList>
    </citation>
    <scope>NUCLEOTIDE SEQUENCE</scope>
    <source>
        <strain evidence="1">K2</strain>
    </source>
</reference>
<protein>
    <submittedName>
        <fullName evidence="1">Uncharacterized protein</fullName>
    </submittedName>
</protein>
<evidence type="ECO:0000313" key="1">
    <source>
        <dbReference type="EMBL" id="KAK2559938.1"/>
    </source>
</evidence>
<proteinExistence type="predicted"/>
<dbReference type="Proteomes" id="UP001249851">
    <property type="component" value="Unassembled WGS sequence"/>
</dbReference>
<accession>A0AAD9V3J5</accession>
<reference evidence="1" key="2">
    <citation type="journal article" date="2023" name="Science">
        <title>Genomic signatures of disease resistance in endangered staghorn corals.</title>
        <authorList>
            <person name="Vollmer S.V."/>
            <person name="Selwyn J.D."/>
            <person name="Despard B.A."/>
            <person name="Roesel C.L."/>
        </authorList>
    </citation>
    <scope>NUCLEOTIDE SEQUENCE</scope>
    <source>
        <strain evidence="1">K2</strain>
    </source>
</reference>
<evidence type="ECO:0000313" key="2">
    <source>
        <dbReference type="Proteomes" id="UP001249851"/>
    </source>
</evidence>